<name>A0A8J7VSY8_9GAMM</name>
<reference evidence="15" key="2">
    <citation type="submission" date="2021-04" db="EMBL/GenBank/DDBJ databases">
        <authorList>
            <person name="Karlyshev A.V."/>
        </authorList>
    </citation>
    <scope>NUCLEOTIDE SEQUENCE</scope>
    <source>
        <strain evidence="15">LMG 29479</strain>
    </source>
</reference>
<dbReference type="PANTHER" id="PTHR11537:SF254">
    <property type="entry name" value="POTASSIUM VOLTAGE-GATED CHANNEL PROTEIN SHAB"/>
    <property type="match status" value="1"/>
</dbReference>
<feature type="transmembrane region" description="Helical" evidence="13">
    <location>
        <begin position="120"/>
        <end position="139"/>
    </location>
</feature>
<feature type="compositionally biased region" description="Low complexity" evidence="12">
    <location>
        <begin position="1"/>
        <end position="12"/>
    </location>
</feature>
<accession>A0A8J7VSY8</accession>
<dbReference type="InterPro" id="IPR027359">
    <property type="entry name" value="Volt_channel_dom_sf"/>
</dbReference>
<keyword evidence="4 13" id="KW-0812">Transmembrane</keyword>
<evidence type="ECO:0000256" key="4">
    <source>
        <dbReference type="ARBA" id="ARBA00022692"/>
    </source>
</evidence>
<keyword evidence="9" id="KW-0406">Ion transport</keyword>
<dbReference type="InterPro" id="IPR028325">
    <property type="entry name" value="VG_K_chnl"/>
</dbReference>
<dbReference type="Proteomes" id="UP000675747">
    <property type="component" value="Unassembled WGS sequence"/>
</dbReference>
<proteinExistence type="predicted"/>
<evidence type="ECO:0000256" key="7">
    <source>
        <dbReference type="ARBA" id="ARBA00022958"/>
    </source>
</evidence>
<dbReference type="AlphaFoldDB" id="A0A8J7VSY8"/>
<evidence type="ECO:0000256" key="12">
    <source>
        <dbReference type="SAM" id="MobiDB-lite"/>
    </source>
</evidence>
<evidence type="ECO:0000256" key="6">
    <source>
        <dbReference type="ARBA" id="ARBA00022882"/>
    </source>
</evidence>
<dbReference type="Gene3D" id="1.10.287.70">
    <property type="match status" value="1"/>
</dbReference>
<evidence type="ECO:0000256" key="9">
    <source>
        <dbReference type="ARBA" id="ARBA00023065"/>
    </source>
</evidence>
<keyword evidence="5" id="KW-0631">Potassium channel</keyword>
<keyword evidence="17" id="KW-1185">Reference proteome</keyword>
<feature type="region of interest" description="Disordered" evidence="12">
    <location>
        <begin position="1"/>
        <end position="33"/>
    </location>
</feature>
<organism evidence="15">
    <name type="scientific">Coralloluteibacterium stylophorae</name>
    <dbReference type="NCBI Taxonomy" id="1776034"/>
    <lineage>
        <taxon>Bacteria</taxon>
        <taxon>Pseudomonadati</taxon>
        <taxon>Pseudomonadota</taxon>
        <taxon>Gammaproteobacteria</taxon>
        <taxon>Lysobacterales</taxon>
        <taxon>Lysobacteraceae</taxon>
        <taxon>Coralloluteibacterium</taxon>
    </lineage>
</organism>
<reference evidence="16 17" key="1">
    <citation type="journal article" date="2021" name="Microbiol. Resour. Announc.">
        <title>Draft Genome Sequence of Coralloluteibacterium stylophorae LMG 29479T.</title>
        <authorList>
            <person name="Karlyshev A.V."/>
            <person name="Kudryashova E.B."/>
            <person name="Ariskina E.V."/>
            <person name="Conroy A.P."/>
            <person name="Abidueva E.Y."/>
        </authorList>
    </citation>
    <scope>NUCLEOTIDE SEQUENCE [LARGE SCALE GENOMIC DNA]</scope>
    <source>
        <strain evidence="16 17">LMG 29479</strain>
    </source>
</reference>
<keyword evidence="8 13" id="KW-1133">Transmembrane helix</keyword>
<evidence type="ECO:0000256" key="11">
    <source>
        <dbReference type="ARBA" id="ARBA00023303"/>
    </source>
</evidence>
<dbReference type="GO" id="GO:0001508">
    <property type="term" value="P:action potential"/>
    <property type="evidence" value="ECO:0007669"/>
    <property type="project" value="TreeGrafter"/>
</dbReference>
<dbReference type="InterPro" id="IPR005821">
    <property type="entry name" value="Ion_trans_dom"/>
</dbReference>
<dbReference type="PRINTS" id="PR00169">
    <property type="entry name" value="KCHANNEL"/>
</dbReference>
<evidence type="ECO:0000256" key="13">
    <source>
        <dbReference type="SAM" id="Phobius"/>
    </source>
</evidence>
<feature type="transmembrane region" description="Helical" evidence="13">
    <location>
        <begin position="241"/>
        <end position="263"/>
    </location>
</feature>
<dbReference type="RefSeq" id="WP_211926313.1">
    <property type="nucleotide sequence ID" value="NZ_JAGQFT020000011.1"/>
</dbReference>
<protein>
    <submittedName>
        <fullName evidence="15">Ion transporter</fullName>
    </submittedName>
</protein>
<dbReference type="EMBL" id="JAGQFT020000011">
    <property type="protein sequence ID" value="MBS7458535.1"/>
    <property type="molecule type" value="Genomic_DNA"/>
</dbReference>
<feature type="domain" description="Ion transport" evidence="14">
    <location>
        <begin position="56"/>
        <end position="264"/>
    </location>
</feature>
<keyword evidence="7" id="KW-0630">Potassium</keyword>
<evidence type="ECO:0000313" key="15">
    <source>
        <dbReference type="EMBL" id="MBR0562369.1"/>
    </source>
</evidence>
<keyword evidence="10 13" id="KW-0472">Membrane</keyword>
<dbReference type="PANTHER" id="PTHR11537">
    <property type="entry name" value="VOLTAGE-GATED POTASSIUM CHANNEL"/>
    <property type="match status" value="1"/>
</dbReference>
<feature type="transmembrane region" description="Helical" evidence="13">
    <location>
        <begin position="86"/>
        <end position="108"/>
    </location>
</feature>
<feature type="transmembrane region" description="Helical" evidence="13">
    <location>
        <begin position="182"/>
        <end position="203"/>
    </location>
</feature>
<evidence type="ECO:0000313" key="17">
    <source>
        <dbReference type="Proteomes" id="UP000675747"/>
    </source>
</evidence>
<evidence type="ECO:0000313" key="16">
    <source>
        <dbReference type="EMBL" id="MBS7458535.1"/>
    </source>
</evidence>
<sequence length="312" mass="34685">MSAPESRTTAAPRPAPRWAREAKPTPEQEDFGPADGAVRRRLYRIIFQHDTRSGLAFDLCLIVAIVASVLIAMIDSVAPLHARHGHVFYALEWGFTIAFTAEYAIRLWIVRSPLRYARSFYGVIDLLAIIPTYASLLLAGSQYLLVVRILRILRVFRLLRLVRFLHEARQLTTALRGSARKIMVFVFAMLAIVTVFGALMYLVEGPEHGFHNIPLSMYWAIVTVATVGYGDIAPGTTLGRLLSSMLILIGYGMIAVPTGIYTAELASSLRARSHEDARRCRQCALAGHEADAHFCRNCGTELDPADGHRDLH</sequence>
<dbReference type="SUPFAM" id="SSF81324">
    <property type="entry name" value="Voltage-gated potassium channels"/>
    <property type="match status" value="1"/>
</dbReference>
<evidence type="ECO:0000256" key="1">
    <source>
        <dbReference type="ARBA" id="ARBA00004141"/>
    </source>
</evidence>
<dbReference type="Gene3D" id="1.20.120.350">
    <property type="entry name" value="Voltage-gated potassium channels. Chain C"/>
    <property type="match status" value="1"/>
</dbReference>
<dbReference type="EMBL" id="JAGQFT010000047">
    <property type="protein sequence ID" value="MBR0562369.1"/>
    <property type="molecule type" value="Genomic_DNA"/>
</dbReference>
<comment type="subcellular location">
    <subcellularLocation>
        <location evidence="1">Membrane</location>
        <topology evidence="1">Multi-pass membrane protein</topology>
    </subcellularLocation>
</comment>
<gene>
    <name evidence="16" type="ORF">KB893_015455</name>
    <name evidence="15" type="ORF">KB893_07565</name>
</gene>
<keyword evidence="11" id="KW-0407">Ion channel</keyword>
<evidence type="ECO:0000256" key="10">
    <source>
        <dbReference type="ARBA" id="ARBA00023136"/>
    </source>
</evidence>
<evidence type="ECO:0000256" key="3">
    <source>
        <dbReference type="ARBA" id="ARBA00022538"/>
    </source>
</evidence>
<dbReference type="GO" id="GO:0005249">
    <property type="term" value="F:voltage-gated potassium channel activity"/>
    <property type="evidence" value="ECO:0007669"/>
    <property type="project" value="InterPro"/>
</dbReference>
<keyword evidence="3" id="KW-0633">Potassium transport</keyword>
<feature type="transmembrane region" description="Helical" evidence="13">
    <location>
        <begin position="209"/>
        <end position="229"/>
    </location>
</feature>
<keyword evidence="6" id="KW-0851">Voltage-gated channel</keyword>
<keyword evidence="2" id="KW-0813">Transport</keyword>
<evidence type="ECO:0000259" key="14">
    <source>
        <dbReference type="Pfam" id="PF00520"/>
    </source>
</evidence>
<dbReference type="Pfam" id="PF00520">
    <property type="entry name" value="Ion_trans"/>
    <property type="match status" value="1"/>
</dbReference>
<comment type="caution">
    <text evidence="15">The sequence shown here is derived from an EMBL/GenBank/DDBJ whole genome shotgun (WGS) entry which is preliminary data.</text>
</comment>
<evidence type="ECO:0000256" key="2">
    <source>
        <dbReference type="ARBA" id="ARBA00022448"/>
    </source>
</evidence>
<evidence type="ECO:0000256" key="8">
    <source>
        <dbReference type="ARBA" id="ARBA00022989"/>
    </source>
</evidence>
<evidence type="ECO:0000256" key="5">
    <source>
        <dbReference type="ARBA" id="ARBA00022826"/>
    </source>
</evidence>
<dbReference type="GO" id="GO:0008076">
    <property type="term" value="C:voltage-gated potassium channel complex"/>
    <property type="evidence" value="ECO:0007669"/>
    <property type="project" value="InterPro"/>
</dbReference>
<feature type="transmembrane region" description="Helical" evidence="13">
    <location>
        <begin position="54"/>
        <end position="74"/>
    </location>
</feature>